<keyword evidence="2" id="KW-1185">Reference proteome</keyword>
<evidence type="ECO:0000313" key="1">
    <source>
        <dbReference type="EMBL" id="KAI9909211.1"/>
    </source>
</evidence>
<dbReference type="EMBL" id="CM047586">
    <property type="protein sequence ID" value="KAI9909211.1"/>
    <property type="molecule type" value="Genomic_DNA"/>
</dbReference>
<accession>A0ACC0VTY5</accession>
<name>A0ACC0VTY5_9STRA</name>
<evidence type="ECO:0000313" key="2">
    <source>
        <dbReference type="Proteomes" id="UP001163321"/>
    </source>
</evidence>
<sequence length="335" mass="36854">MLSVTRVLFLILSASMHSIARSKLEVKVSSMSTERLESNIEHVNFAKQWTLTATNSNRNTDSMNAIDTINNDDESEDEMDFDSFDHEHEQIDTIKLHLPGRVFLSYSNNLPPSVLSYVNVSGDSHTIVETVQVTSNANDGKLEVTYGSSPSTGGYLLTEIYLGTSNVVSEIEIESSAEVVIEHGVLCMSNTNKELQIEMKQASVMYVSSSAISVQDLNVKLEDEATLQLIADSITIRQSGTFEAQDESSLCLFTSSIKVNDLKLDAKHASTICINAKEVTASTYDVDERSKISLPNAMSKITSTGTVSCDKVNTPVREPRCLLQAFNYVKHTICT</sequence>
<reference evidence="1 2" key="1">
    <citation type="journal article" date="2022" name="bioRxiv">
        <title>The genome of the oomycete Peronosclerospora sorghi, a cosmopolitan pathogen of maize and sorghum, is inflated with dispersed pseudogenes.</title>
        <authorList>
            <person name="Fletcher K."/>
            <person name="Martin F."/>
            <person name="Isakeit T."/>
            <person name="Cavanaugh K."/>
            <person name="Magill C."/>
            <person name="Michelmore R."/>
        </authorList>
    </citation>
    <scope>NUCLEOTIDE SEQUENCE [LARGE SCALE GENOMIC DNA]</scope>
    <source>
        <strain evidence="1">P6</strain>
    </source>
</reference>
<gene>
    <name evidence="1" type="ORF">PsorP6_015254</name>
</gene>
<protein>
    <submittedName>
        <fullName evidence="1">Uncharacterized protein</fullName>
    </submittedName>
</protein>
<comment type="caution">
    <text evidence="1">The sequence shown here is derived from an EMBL/GenBank/DDBJ whole genome shotgun (WGS) entry which is preliminary data.</text>
</comment>
<dbReference type="Proteomes" id="UP001163321">
    <property type="component" value="Chromosome 7"/>
</dbReference>
<proteinExistence type="predicted"/>
<organism evidence="1 2">
    <name type="scientific">Peronosclerospora sorghi</name>
    <dbReference type="NCBI Taxonomy" id="230839"/>
    <lineage>
        <taxon>Eukaryota</taxon>
        <taxon>Sar</taxon>
        <taxon>Stramenopiles</taxon>
        <taxon>Oomycota</taxon>
        <taxon>Peronosporomycetes</taxon>
        <taxon>Peronosporales</taxon>
        <taxon>Peronosporaceae</taxon>
        <taxon>Peronosclerospora</taxon>
    </lineage>
</organism>